<dbReference type="Gene3D" id="1.20.1500.10">
    <property type="entry name" value="YheA/YmcA-like"/>
    <property type="match status" value="1"/>
</dbReference>
<dbReference type="EMBL" id="NSIW01000003">
    <property type="protein sequence ID" value="PZD57124.1"/>
    <property type="molecule type" value="Genomic_DNA"/>
</dbReference>
<evidence type="ECO:0000313" key="14">
    <source>
        <dbReference type="Proteomes" id="UP000439678"/>
    </source>
</evidence>
<gene>
    <name evidence="8" type="ORF">BSR19_03455</name>
    <name evidence="6" type="ORF">CKU37_01880</name>
    <name evidence="2" type="ORF">DL07_07420</name>
    <name evidence="7" type="ORF">FHI56_05385</name>
    <name evidence="5" type="ORF">GMC65_01100</name>
    <name evidence="9" type="ORF">HRE60_02980</name>
    <name evidence="3" type="ORF">PNU22_00980</name>
    <name evidence="4" type="ORF">PNU26_01360</name>
</gene>
<dbReference type="EMBL" id="CP040804">
    <property type="protein sequence ID" value="QEM32349.1"/>
    <property type="molecule type" value="Genomic_DNA"/>
</dbReference>
<evidence type="ECO:0000313" key="3">
    <source>
        <dbReference type="EMBL" id="MDB8605060.1"/>
    </source>
</evidence>
<dbReference type="Proteomes" id="UP000439678">
    <property type="component" value="Unassembled WGS sequence"/>
</dbReference>
<dbReference type="EMBL" id="WMYO01000001">
    <property type="protein sequence ID" value="MTR26980.1"/>
    <property type="molecule type" value="Genomic_DNA"/>
</dbReference>
<evidence type="ECO:0000313" key="7">
    <source>
        <dbReference type="EMBL" id="QEM32349.1"/>
    </source>
</evidence>
<dbReference type="Proteomes" id="UP001210204">
    <property type="component" value="Unassembled WGS sequence"/>
</dbReference>
<dbReference type="Proteomes" id="UP000422997">
    <property type="component" value="Chromosome"/>
</dbReference>
<reference evidence="7 12" key="5">
    <citation type="submission" date="2019-06" db="EMBL/GenBank/DDBJ databases">
        <title>Complete genome sequence of Streptococcus salivarius LAB813.</title>
        <authorList>
            <person name="Levesque C.M."/>
            <person name="Gong S.-G."/>
            <person name="Dufour D."/>
            <person name="Barbour A."/>
        </authorList>
    </citation>
    <scope>NUCLEOTIDE SEQUENCE [LARGE SCALE GENOMIC DNA]</scope>
    <source>
        <strain evidence="7 12">LAB813</strain>
    </source>
</reference>
<evidence type="ECO:0000313" key="2">
    <source>
        <dbReference type="EMBL" id="KEO43326.1"/>
    </source>
</evidence>
<dbReference type="EMBL" id="JJMT01000033">
    <property type="protein sequence ID" value="KEO43326.1"/>
    <property type="molecule type" value="Genomic_DNA"/>
</dbReference>
<evidence type="ECO:0000256" key="1">
    <source>
        <dbReference type="HAMAP-Rule" id="MF_01526"/>
    </source>
</evidence>
<evidence type="ECO:0000313" key="11">
    <source>
        <dbReference type="Proteomes" id="UP000248776"/>
    </source>
</evidence>
<dbReference type="Proteomes" id="UP000248776">
    <property type="component" value="Unassembled WGS sequence"/>
</dbReference>
<reference evidence="5 14" key="4">
    <citation type="journal article" date="2019" name="Nat. Med.">
        <title>A library of human gut bacterial isolates paired with longitudinal multiomics data enables mechanistic microbiome research.</title>
        <authorList>
            <person name="Poyet M."/>
            <person name="Groussin M."/>
            <person name="Gibbons S.M."/>
            <person name="Avila-Pacheco J."/>
            <person name="Jiang X."/>
            <person name="Kearney S.M."/>
            <person name="Perrotta A.R."/>
            <person name="Berdy B."/>
            <person name="Zhao S."/>
            <person name="Lieberman T.D."/>
            <person name="Swanson P.K."/>
            <person name="Smith M."/>
            <person name="Roesemann S."/>
            <person name="Alexander J.E."/>
            <person name="Rich S.A."/>
            <person name="Livny J."/>
            <person name="Vlamakis H."/>
            <person name="Clish C."/>
            <person name="Bullock K."/>
            <person name="Deik A."/>
            <person name="Scott J."/>
            <person name="Pierce K.A."/>
            <person name="Xavier R.J."/>
            <person name="Alm E.J."/>
        </authorList>
    </citation>
    <scope>NUCLEOTIDE SEQUENCE [LARGE SCALE GENOMIC DNA]</scope>
    <source>
        <strain evidence="5 14">BIOML-A4</strain>
    </source>
</reference>
<dbReference type="OMA" id="YDNANEM"/>
<dbReference type="EMBL" id="CP054153">
    <property type="protein sequence ID" value="QMI50646.1"/>
    <property type="molecule type" value="Genomic_DNA"/>
</dbReference>
<evidence type="ECO:0000313" key="6">
    <source>
        <dbReference type="EMBL" id="PZD57124.1"/>
    </source>
</evidence>
<organism evidence="2 10">
    <name type="scientific">Streptococcus salivarius</name>
    <dbReference type="NCBI Taxonomy" id="1304"/>
    <lineage>
        <taxon>Bacteria</taxon>
        <taxon>Bacillati</taxon>
        <taxon>Bacillota</taxon>
        <taxon>Bacilli</taxon>
        <taxon>Lactobacillales</taxon>
        <taxon>Streptococcaceae</taxon>
        <taxon>Streptococcus</taxon>
    </lineage>
</organism>
<dbReference type="EMBL" id="JAQMJT010000001">
    <property type="protein sequence ID" value="MDB8613053.1"/>
    <property type="molecule type" value="Genomic_DNA"/>
</dbReference>
<name>A0A074IR64_STRSL</name>
<proteinExistence type="inferred from homology"/>
<dbReference type="Proteomes" id="UP001212483">
    <property type="component" value="Unassembled WGS sequence"/>
</dbReference>
<dbReference type="RefSeq" id="WP_002890462.1">
    <property type="nucleotide sequence ID" value="NZ_AP031488.1"/>
</dbReference>
<evidence type="ECO:0000313" key="13">
    <source>
        <dbReference type="Proteomes" id="UP000422997"/>
    </source>
</evidence>
<reference evidence="8 13" key="2">
    <citation type="submission" date="2016-11" db="EMBL/GenBank/DDBJ databases">
        <title>The potential of Streptococcus salivarius to inhibit the production of volatile sulphur compounds in the oral cavity.</title>
        <authorList>
            <person name="Sun L."/>
            <person name="Li Z."/>
            <person name="Jin D."/>
            <person name="Zhao H."/>
        </authorList>
    </citation>
    <scope>NUCLEOTIDE SEQUENCE [LARGE SCALE GENOMIC DNA]</scope>
    <source>
        <strain evidence="8 13">ICDC2</strain>
    </source>
</reference>
<reference evidence="2 10" key="1">
    <citation type="submission" date="2014-04" db="EMBL/GenBank/DDBJ databases">
        <title>Variable characteristics of bacteriocin-producing Streptococcus salivarius strains isolated from Malaysian subjects.</title>
        <authorList>
            <person name="Philip K."/>
            <person name="Barbour A."/>
        </authorList>
    </citation>
    <scope>NUCLEOTIDE SEQUENCE [LARGE SCALE GENOMIC DNA]</scope>
    <source>
        <strain evidence="2 10">NU10</strain>
    </source>
</reference>
<dbReference type="SUPFAM" id="SSF158622">
    <property type="entry name" value="YheA/YmcA-like"/>
    <property type="match status" value="1"/>
</dbReference>
<dbReference type="EMBL" id="CP018187">
    <property type="protein sequence ID" value="QGU80236.1"/>
    <property type="molecule type" value="Genomic_DNA"/>
</dbReference>
<reference evidence="6 11" key="3">
    <citation type="submission" date="2017-08" db="EMBL/GenBank/DDBJ databases">
        <title>Streptococcus salivarius strain HS0302 Genome.</title>
        <authorList>
            <person name="Smith J."/>
            <person name="Deng P."/>
            <person name="Geng M."/>
        </authorList>
    </citation>
    <scope>NUCLEOTIDE SEQUENCE [LARGE SCALE GENOMIC DNA]</scope>
    <source>
        <strain evidence="6 11">HS0302</strain>
    </source>
</reference>
<dbReference type="InterPro" id="IPR010368">
    <property type="entry name" value="Com_YlbF"/>
</dbReference>
<dbReference type="Proteomes" id="UP000027855">
    <property type="component" value="Unassembled WGS sequence"/>
</dbReference>
<evidence type="ECO:0000313" key="4">
    <source>
        <dbReference type="EMBL" id="MDB8613053.1"/>
    </source>
</evidence>
<reference evidence="3" key="7">
    <citation type="submission" date="2023-01" db="EMBL/GenBank/DDBJ databases">
        <title>Human gut microbiome strain richness.</title>
        <authorList>
            <person name="Chen-Liaw A."/>
        </authorList>
    </citation>
    <scope>NUCLEOTIDE SEQUENCE</scope>
    <source>
        <strain evidence="4">1001095st1_G4_1001095IJ_161003</strain>
        <strain evidence="3">1001283st1_B9_1001283B150217_161031</strain>
    </source>
</reference>
<comment type="similarity">
    <text evidence="1">Belongs to the UPF0342 family.</text>
</comment>
<accession>A0A074IR64</accession>
<evidence type="ECO:0000313" key="12">
    <source>
        <dbReference type="Proteomes" id="UP000322622"/>
    </source>
</evidence>
<dbReference type="EMBL" id="JAQMJO010000001">
    <property type="protein sequence ID" value="MDB8605060.1"/>
    <property type="molecule type" value="Genomic_DNA"/>
</dbReference>
<dbReference type="KEGG" id="strs:SSAL8618_03610"/>
<dbReference type="PATRIC" id="fig|1304.173.peg.676"/>
<dbReference type="HAMAP" id="MF_01526">
    <property type="entry name" value="UPF0342"/>
    <property type="match status" value="1"/>
</dbReference>
<evidence type="ECO:0000313" key="15">
    <source>
        <dbReference type="Proteomes" id="UP000516705"/>
    </source>
</evidence>
<dbReference type="Proteomes" id="UP000322622">
    <property type="component" value="Chromosome"/>
</dbReference>
<dbReference type="KEGG" id="ssah:HSISS4_00560"/>
<reference evidence="9 15" key="6">
    <citation type="journal article" date="2020" name="Microbiol. Resour. Announc.">
        <title>Complete Genome Sequence of Streptococcus salivarius DB-B5, a Novel Probiotic Candidate Isolated from the Supragingival Plaque of a Healthy Female Subject.</title>
        <authorList>
            <person name="Fields F.R."/>
            <person name="Li X."/>
            <person name="Navarre W.W."/>
            <person name="Naito M."/>
        </authorList>
    </citation>
    <scope>NUCLEOTIDE SEQUENCE [LARGE SCALE GENOMIC DNA]</scope>
    <source>
        <strain evidence="9 15">DB-B5</strain>
    </source>
</reference>
<dbReference type="AlphaFoldDB" id="A0A074IR64"/>
<protein>
    <recommendedName>
        <fullName evidence="1">UPF0342 protein BSR19_03455</fullName>
    </recommendedName>
</protein>
<dbReference type="Pfam" id="PF06133">
    <property type="entry name" value="Com_YlbF"/>
    <property type="match status" value="1"/>
</dbReference>
<evidence type="ECO:0000313" key="5">
    <source>
        <dbReference type="EMBL" id="MTR26980.1"/>
    </source>
</evidence>
<sequence length="112" mass="12606">MTNIYDLANELERGIRALPEYKTLVEKKEAIAADAEASALFKEFTDFQEDFYAKMQAGTMPTAEEQAAVQELGQKVEANALLKEYLAAQQGLSVYLNDIERIIFKPLQELNS</sequence>
<dbReference type="NCBIfam" id="NF010209">
    <property type="entry name" value="PRK13676.1-1"/>
    <property type="match status" value="1"/>
</dbReference>
<dbReference type="Proteomes" id="UP000516705">
    <property type="component" value="Chromosome"/>
</dbReference>
<dbReference type="GeneID" id="93791832"/>
<evidence type="ECO:0000313" key="10">
    <source>
        <dbReference type="Proteomes" id="UP000027855"/>
    </source>
</evidence>
<dbReference type="InterPro" id="IPR023378">
    <property type="entry name" value="YheA/YmcA-like_dom_sf"/>
</dbReference>
<evidence type="ECO:0000313" key="8">
    <source>
        <dbReference type="EMBL" id="QGU80236.1"/>
    </source>
</evidence>
<evidence type="ECO:0000313" key="9">
    <source>
        <dbReference type="EMBL" id="QMI50646.1"/>
    </source>
</evidence>